<evidence type="ECO:0000256" key="3">
    <source>
        <dbReference type="ARBA" id="ARBA00022989"/>
    </source>
</evidence>
<dbReference type="PANTHER" id="PTHR37422:SF13">
    <property type="entry name" value="LIPOPOLYSACCHARIDE BIOSYNTHESIS PROTEIN PA4999-RELATED"/>
    <property type="match status" value="1"/>
</dbReference>
<organism evidence="7">
    <name type="scientific">Serratia marcescens</name>
    <dbReference type="NCBI Taxonomy" id="615"/>
    <lineage>
        <taxon>Bacteria</taxon>
        <taxon>Pseudomonadati</taxon>
        <taxon>Pseudomonadota</taxon>
        <taxon>Gammaproteobacteria</taxon>
        <taxon>Enterobacterales</taxon>
        <taxon>Yersiniaceae</taxon>
        <taxon>Serratia</taxon>
    </lineage>
</organism>
<feature type="transmembrane region" description="Helical" evidence="5">
    <location>
        <begin position="37"/>
        <end position="55"/>
    </location>
</feature>
<keyword evidence="3 5" id="KW-1133">Transmembrane helix</keyword>
<feature type="transmembrane region" description="Helical" evidence="5">
    <location>
        <begin position="226"/>
        <end position="246"/>
    </location>
</feature>
<protein>
    <submittedName>
        <fullName evidence="7">O-Antigen ligase</fullName>
    </submittedName>
</protein>
<proteinExistence type="predicted"/>
<keyword evidence="7" id="KW-0436">Ligase</keyword>
<dbReference type="GO" id="GO:0016020">
    <property type="term" value="C:membrane"/>
    <property type="evidence" value="ECO:0007669"/>
    <property type="project" value="UniProtKB-SubCell"/>
</dbReference>
<evidence type="ECO:0000256" key="2">
    <source>
        <dbReference type="ARBA" id="ARBA00022692"/>
    </source>
</evidence>
<gene>
    <name evidence="7" type="ORF">PWN146_02678</name>
</gene>
<comment type="subcellular location">
    <subcellularLocation>
        <location evidence="1">Membrane</location>
        <topology evidence="1">Multi-pass membrane protein</topology>
    </subcellularLocation>
</comment>
<evidence type="ECO:0000256" key="5">
    <source>
        <dbReference type="SAM" id="Phobius"/>
    </source>
</evidence>
<dbReference type="InterPro" id="IPR007016">
    <property type="entry name" value="O-antigen_ligase-rel_domated"/>
</dbReference>
<keyword evidence="4 5" id="KW-0472">Membrane</keyword>
<feature type="transmembrane region" description="Helical" evidence="5">
    <location>
        <begin position="159"/>
        <end position="178"/>
    </location>
</feature>
<feature type="transmembrane region" description="Helical" evidence="5">
    <location>
        <begin position="92"/>
        <end position="113"/>
    </location>
</feature>
<dbReference type="GO" id="GO:0016874">
    <property type="term" value="F:ligase activity"/>
    <property type="evidence" value="ECO:0007669"/>
    <property type="project" value="UniProtKB-KW"/>
</dbReference>
<accession>A0A1C3HG47</accession>
<dbReference type="InterPro" id="IPR051533">
    <property type="entry name" value="WaaL-like"/>
</dbReference>
<dbReference type="EMBL" id="LT575490">
    <property type="protein sequence ID" value="SAY43982.1"/>
    <property type="molecule type" value="Genomic_DNA"/>
</dbReference>
<feature type="domain" description="O-antigen ligase-related" evidence="6">
    <location>
        <begin position="193"/>
        <end position="322"/>
    </location>
</feature>
<reference evidence="7" key="1">
    <citation type="submission" date="2016-05" db="EMBL/GenBank/DDBJ databases">
        <authorList>
            <person name="Cock P.J.A."/>
            <person name="Cock P.J.A."/>
        </authorList>
    </citation>
    <scope>NUCLEOTIDE SEQUENCE</scope>
    <source>
        <strain evidence="7">PWN146_assembly</strain>
    </source>
</reference>
<feature type="transmembrane region" description="Helical" evidence="5">
    <location>
        <begin position="12"/>
        <end position="31"/>
    </location>
</feature>
<evidence type="ECO:0000256" key="1">
    <source>
        <dbReference type="ARBA" id="ARBA00004141"/>
    </source>
</evidence>
<feature type="transmembrane region" description="Helical" evidence="5">
    <location>
        <begin position="305"/>
        <end position="332"/>
    </location>
</feature>
<feature type="transmembrane region" description="Helical" evidence="5">
    <location>
        <begin position="185"/>
        <end position="214"/>
    </location>
</feature>
<name>A0A1C3HG47_SERMA</name>
<keyword evidence="2 5" id="KW-0812">Transmembrane</keyword>
<sequence>MFTFSKPERCYRFGSALFLAFAFFSAIFCGLTRVNNLFHLAALLWLAAVFTWPPLRRQLWANRQARWGGGLALMFLLYYSLSALWSETPGDMPSALTHSAYILLYLAWLVTLLDGERRHQLQWAMLAGMTALCLYLTLVDAPSIYHLRETTARNPGPSNVIDLAGYAAIAILLSLMIFRDTGQKAALCFIPPLLAFMVLTQSRGPLIALALAVVVAMPYRHRPGRWLWFLLPGVLAVVLVVVYSAIGERLLTRFGELYQQSFVRISIWRHSLALIEQAPFFGYGFDKQLNFLNYTGELNHTTHSLYLGALLKGGCVGFLLLLALLGYGVRLAIAHWRAGRRWEAAMFLFMLVFYSSQGMFVIANPAEFWYLFWLPLALLLSQPKRRPIGTVQTTAPPASSPAPVPPR</sequence>
<evidence type="ECO:0000313" key="7">
    <source>
        <dbReference type="EMBL" id="SAY43982.1"/>
    </source>
</evidence>
<feature type="transmembrane region" description="Helical" evidence="5">
    <location>
        <begin position="344"/>
        <end position="362"/>
    </location>
</feature>
<dbReference type="PANTHER" id="PTHR37422">
    <property type="entry name" value="TEICHURONIC ACID BIOSYNTHESIS PROTEIN TUAE"/>
    <property type="match status" value="1"/>
</dbReference>
<feature type="transmembrane region" description="Helical" evidence="5">
    <location>
        <begin position="67"/>
        <end position="86"/>
    </location>
</feature>
<evidence type="ECO:0000256" key="4">
    <source>
        <dbReference type="ARBA" id="ARBA00023136"/>
    </source>
</evidence>
<dbReference type="Pfam" id="PF04932">
    <property type="entry name" value="Wzy_C"/>
    <property type="match status" value="1"/>
</dbReference>
<evidence type="ECO:0000259" key="6">
    <source>
        <dbReference type="Pfam" id="PF04932"/>
    </source>
</evidence>
<dbReference type="AlphaFoldDB" id="A0A1C3HG47"/>